<dbReference type="InterPro" id="IPR006976">
    <property type="entry name" value="VanZ-like"/>
</dbReference>
<dbReference type="Proteomes" id="UP000281474">
    <property type="component" value="Unassembled WGS sequence"/>
</dbReference>
<evidence type="ECO:0000313" key="4">
    <source>
        <dbReference type="Proteomes" id="UP000281474"/>
    </source>
</evidence>
<dbReference type="Pfam" id="PF04892">
    <property type="entry name" value="VanZ"/>
    <property type="match status" value="1"/>
</dbReference>
<keyword evidence="1" id="KW-0812">Transmembrane</keyword>
<accession>A0A3L8Q0D0</accession>
<feature type="transmembrane region" description="Helical" evidence="1">
    <location>
        <begin position="25"/>
        <end position="46"/>
    </location>
</feature>
<dbReference type="OrthoDB" id="8564037at2"/>
<evidence type="ECO:0000313" key="3">
    <source>
        <dbReference type="EMBL" id="RLV60248.1"/>
    </source>
</evidence>
<keyword evidence="1" id="KW-1133">Transmembrane helix</keyword>
<feature type="domain" description="VanZ-like" evidence="2">
    <location>
        <begin position="3"/>
        <end position="70"/>
    </location>
</feature>
<dbReference type="AlphaFoldDB" id="A0A3L8Q0D0"/>
<keyword evidence="1" id="KW-0472">Membrane</keyword>
<dbReference type="EMBL" id="QZEI01000019">
    <property type="protein sequence ID" value="RLV60248.1"/>
    <property type="molecule type" value="Genomic_DNA"/>
</dbReference>
<sequence>MDKVGHFGSFFALAWLTYGAFKPKWYWLTSALAAYALLIEVIQGFLPYRSASLADFIADLAGVAAFYIALMSYHKLKSQLARQG</sequence>
<evidence type="ECO:0000259" key="2">
    <source>
        <dbReference type="Pfam" id="PF04892"/>
    </source>
</evidence>
<keyword evidence="4" id="KW-1185">Reference proteome</keyword>
<protein>
    <recommendedName>
        <fullName evidence="2">VanZ-like domain-containing protein</fullName>
    </recommendedName>
</protein>
<gene>
    <name evidence="3" type="ORF">D5018_08065</name>
</gene>
<evidence type="ECO:0000256" key="1">
    <source>
        <dbReference type="SAM" id="Phobius"/>
    </source>
</evidence>
<dbReference type="NCBIfam" id="NF037970">
    <property type="entry name" value="vanZ_1"/>
    <property type="match status" value="1"/>
</dbReference>
<comment type="caution">
    <text evidence="3">The sequence shown here is derived from an EMBL/GenBank/DDBJ whole genome shotgun (WGS) entry which is preliminary data.</text>
</comment>
<proteinExistence type="predicted"/>
<feature type="transmembrane region" description="Helical" evidence="1">
    <location>
        <begin position="52"/>
        <end position="73"/>
    </location>
</feature>
<organism evidence="3 4">
    <name type="scientific">Parashewanella curva</name>
    <dbReference type="NCBI Taxonomy" id="2338552"/>
    <lineage>
        <taxon>Bacteria</taxon>
        <taxon>Pseudomonadati</taxon>
        <taxon>Pseudomonadota</taxon>
        <taxon>Gammaproteobacteria</taxon>
        <taxon>Alteromonadales</taxon>
        <taxon>Shewanellaceae</taxon>
        <taxon>Parashewanella</taxon>
    </lineage>
</organism>
<reference evidence="3 4" key="1">
    <citation type="submission" date="2018-09" db="EMBL/GenBank/DDBJ databases">
        <title>Phylogeny of the Shewanellaceae, and recommendation for two new genera, Pseudoshewanella and Parashewanella.</title>
        <authorList>
            <person name="Wang G."/>
        </authorList>
    </citation>
    <scope>NUCLEOTIDE SEQUENCE [LARGE SCALE GENOMIC DNA]</scope>
    <source>
        <strain evidence="3 4">C51</strain>
    </source>
</reference>
<dbReference type="PANTHER" id="PTHR28008:SF1">
    <property type="entry name" value="DOMAIN PROTEIN, PUTATIVE (AFU_ORTHOLOGUE AFUA_3G10980)-RELATED"/>
    <property type="match status" value="1"/>
</dbReference>
<dbReference type="PANTHER" id="PTHR28008">
    <property type="entry name" value="DOMAIN PROTEIN, PUTATIVE (AFU_ORTHOLOGUE AFUA_3G10980)-RELATED"/>
    <property type="match status" value="1"/>
</dbReference>
<name>A0A3L8Q0D0_9GAMM</name>